<evidence type="ECO:0000256" key="5">
    <source>
        <dbReference type="ARBA" id="ARBA00022898"/>
    </source>
</evidence>
<dbReference type="Gene3D" id="3.20.10.10">
    <property type="entry name" value="D-amino Acid Aminotransferase, subunit A, domain 2"/>
    <property type="match status" value="1"/>
</dbReference>
<dbReference type="Pfam" id="PF01063">
    <property type="entry name" value="Aminotran_4"/>
    <property type="match status" value="1"/>
</dbReference>
<dbReference type="Gene3D" id="3.30.470.10">
    <property type="match status" value="1"/>
</dbReference>
<name>A0AAE1MKP4_9FABA</name>
<dbReference type="InterPro" id="IPR005786">
    <property type="entry name" value="B_amino_transII"/>
</dbReference>
<evidence type="ECO:0000256" key="8">
    <source>
        <dbReference type="RuleBase" id="RU004516"/>
    </source>
</evidence>
<accession>A0AAE1MKP4</accession>
<dbReference type="PANTHER" id="PTHR42825:SF28">
    <property type="entry name" value="BRANCHED-CHAIN-AMINO-ACID AMINOTRANSFERASE 7-RELATED"/>
    <property type="match status" value="1"/>
</dbReference>
<dbReference type="NCBIfam" id="NF009897">
    <property type="entry name" value="PRK13357.1"/>
    <property type="match status" value="1"/>
</dbReference>
<dbReference type="InterPro" id="IPR043131">
    <property type="entry name" value="BCAT-like_N"/>
</dbReference>
<evidence type="ECO:0000256" key="9">
    <source>
        <dbReference type="RuleBase" id="RU004517"/>
    </source>
</evidence>
<protein>
    <recommendedName>
        <fullName evidence="9">Branched-chain-amino-acid aminotransferase</fullName>
        <ecNumber evidence="9">2.6.1.42</ecNumber>
    </recommendedName>
</protein>
<dbReference type="InterPro" id="IPR043132">
    <property type="entry name" value="BCAT-like_C"/>
</dbReference>
<comment type="catalytic activity">
    <reaction evidence="9">
        <text>L-valine + 2-oxoglutarate = 3-methyl-2-oxobutanoate + L-glutamate</text>
        <dbReference type="Rhea" id="RHEA:24813"/>
        <dbReference type="ChEBI" id="CHEBI:11851"/>
        <dbReference type="ChEBI" id="CHEBI:16810"/>
        <dbReference type="ChEBI" id="CHEBI:29985"/>
        <dbReference type="ChEBI" id="CHEBI:57762"/>
        <dbReference type="EC" id="2.6.1.42"/>
    </reaction>
</comment>
<evidence type="ECO:0000313" key="10">
    <source>
        <dbReference type="EMBL" id="KAK4271372.1"/>
    </source>
</evidence>
<dbReference type="EMBL" id="JAWXYG010000005">
    <property type="protein sequence ID" value="KAK4271372.1"/>
    <property type="molecule type" value="Genomic_DNA"/>
</dbReference>
<keyword evidence="9" id="KW-0028">Amino-acid biosynthesis</keyword>
<keyword evidence="4 9" id="KW-0808">Transferase</keyword>
<comment type="catalytic activity">
    <reaction evidence="9">
        <text>L-leucine + 2-oxoglutarate = 4-methyl-2-oxopentanoate + L-glutamate</text>
        <dbReference type="Rhea" id="RHEA:18321"/>
        <dbReference type="ChEBI" id="CHEBI:16810"/>
        <dbReference type="ChEBI" id="CHEBI:17865"/>
        <dbReference type="ChEBI" id="CHEBI:29985"/>
        <dbReference type="ChEBI" id="CHEBI:57427"/>
        <dbReference type="EC" id="2.6.1.42"/>
    </reaction>
</comment>
<organism evidence="10 11">
    <name type="scientific">Acacia crassicarpa</name>
    <name type="common">northern wattle</name>
    <dbReference type="NCBI Taxonomy" id="499986"/>
    <lineage>
        <taxon>Eukaryota</taxon>
        <taxon>Viridiplantae</taxon>
        <taxon>Streptophyta</taxon>
        <taxon>Embryophyta</taxon>
        <taxon>Tracheophyta</taxon>
        <taxon>Spermatophyta</taxon>
        <taxon>Magnoliopsida</taxon>
        <taxon>eudicotyledons</taxon>
        <taxon>Gunneridae</taxon>
        <taxon>Pentapetalae</taxon>
        <taxon>rosids</taxon>
        <taxon>fabids</taxon>
        <taxon>Fabales</taxon>
        <taxon>Fabaceae</taxon>
        <taxon>Caesalpinioideae</taxon>
        <taxon>mimosoid clade</taxon>
        <taxon>Acacieae</taxon>
        <taxon>Acacia</taxon>
    </lineage>
</organism>
<dbReference type="AlphaFoldDB" id="A0AAE1MKP4"/>
<keyword evidence="11" id="KW-1185">Reference proteome</keyword>
<evidence type="ECO:0000256" key="1">
    <source>
        <dbReference type="ARBA" id="ARBA00001933"/>
    </source>
</evidence>
<comment type="cofactor">
    <cofactor evidence="1 8">
        <name>pyridoxal 5'-phosphate</name>
        <dbReference type="ChEBI" id="CHEBI:597326"/>
    </cofactor>
</comment>
<evidence type="ECO:0000256" key="6">
    <source>
        <dbReference type="PIRSR" id="PIRSR006468-1"/>
    </source>
</evidence>
<comment type="similarity">
    <text evidence="2 7">Belongs to the class-IV pyridoxal-phosphate-dependent aminotransferase family.</text>
</comment>
<dbReference type="InterPro" id="IPR033939">
    <property type="entry name" value="BCAT_family"/>
</dbReference>
<dbReference type="GO" id="GO:0008652">
    <property type="term" value="P:amino acid biosynthetic process"/>
    <property type="evidence" value="ECO:0007669"/>
    <property type="project" value="UniProtKB-KW"/>
</dbReference>
<dbReference type="InterPro" id="IPR001544">
    <property type="entry name" value="Aminotrans_IV"/>
</dbReference>
<dbReference type="EC" id="2.6.1.42" evidence="9"/>
<dbReference type="InterPro" id="IPR036038">
    <property type="entry name" value="Aminotransferase-like"/>
</dbReference>
<proteinExistence type="inferred from homology"/>
<reference evidence="10" key="1">
    <citation type="submission" date="2023-10" db="EMBL/GenBank/DDBJ databases">
        <title>Chromosome-level genome of the transformable northern wattle, Acacia crassicarpa.</title>
        <authorList>
            <person name="Massaro I."/>
            <person name="Sinha N.R."/>
            <person name="Poethig S."/>
            <person name="Leichty A.R."/>
        </authorList>
    </citation>
    <scope>NUCLEOTIDE SEQUENCE</scope>
    <source>
        <strain evidence="10">Acra3RX</strain>
        <tissue evidence="10">Leaf</tissue>
    </source>
</reference>
<keyword evidence="3 9" id="KW-0032">Aminotransferase</keyword>
<evidence type="ECO:0000313" key="11">
    <source>
        <dbReference type="Proteomes" id="UP001293593"/>
    </source>
</evidence>
<evidence type="ECO:0000256" key="4">
    <source>
        <dbReference type="ARBA" id="ARBA00022679"/>
    </source>
</evidence>
<dbReference type="PIRSF" id="PIRSF006468">
    <property type="entry name" value="BCAT1"/>
    <property type="match status" value="1"/>
</dbReference>
<gene>
    <name evidence="10" type="ORF">QN277_020076</name>
</gene>
<feature type="modified residue" description="N6-(pyridoxal phosphate)lysine" evidence="6">
    <location>
        <position position="192"/>
    </location>
</feature>
<dbReference type="InterPro" id="IPR018300">
    <property type="entry name" value="Aminotrans_IV_CS"/>
</dbReference>
<dbReference type="Proteomes" id="UP001293593">
    <property type="component" value="Unassembled WGS sequence"/>
</dbReference>
<comment type="caution">
    <text evidence="10">The sequence shown here is derived from an EMBL/GenBank/DDBJ whole genome shotgun (WGS) entry which is preliminary data.</text>
</comment>
<sequence length="345" mass="37056">MASPSINSSEEINWDEIGFGIIPTDTMCLMKCSTEEADTFSEATLVPYGNLHLLPSAGILNHGQGVIEGLKAYRTKDGHILLFRPEENGTRLKIGAERMCMPSPSVEQFVDAVKQTVLANKRWVPPVGKGSLYIRPLLMGTGSVLGIAPAPECTLLIYVTPVKTYHTGPLNLVIKDKLYRAICGSGGTGGVKSVVNYSPAYKALKEARAEGFSDILYLDAATGKFIEELSSCNIFLVKGKAISTPTAGGNILPGITRKSIIEIAIDLGYKVTERAVAVDELMEADEVFCTGTAVGVNPVASITHNNIRAEYKTGAEAVSQKLLQTLVGIQTGHIQDTRGWTLQIE</sequence>
<evidence type="ECO:0000256" key="3">
    <source>
        <dbReference type="ARBA" id="ARBA00022576"/>
    </source>
</evidence>
<dbReference type="PROSITE" id="PS00770">
    <property type="entry name" value="AA_TRANSFER_CLASS_4"/>
    <property type="match status" value="1"/>
</dbReference>
<dbReference type="PANTHER" id="PTHR42825">
    <property type="entry name" value="AMINO ACID AMINOTRANSFERASE"/>
    <property type="match status" value="1"/>
</dbReference>
<keyword evidence="9" id="KW-0100">Branched-chain amino acid biosynthesis</keyword>
<comment type="catalytic activity">
    <reaction evidence="9">
        <text>L-isoleucine + 2-oxoglutarate = (S)-3-methyl-2-oxopentanoate + L-glutamate</text>
        <dbReference type="Rhea" id="RHEA:24801"/>
        <dbReference type="ChEBI" id="CHEBI:16810"/>
        <dbReference type="ChEBI" id="CHEBI:29985"/>
        <dbReference type="ChEBI" id="CHEBI:35146"/>
        <dbReference type="ChEBI" id="CHEBI:58045"/>
        <dbReference type="EC" id="2.6.1.42"/>
    </reaction>
</comment>
<dbReference type="FunFam" id="3.20.10.10:FF:000003">
    <property type="entry name" value="Branched-chain-amino-acid aminotransferase"/>
    <property type="match status" value="1"/>
</dbReference>
<keyword evidence="5 8" id="KW-0663">Pyridoxal phosphate</keyword>
<evidence type="ECO:0000256" key="7">
    <source>
        <dbReference type="RuleBase" id="RU004106"/>
    </source>
</evidence>
<evidence type="ECO:0000256" key="2">
    <source>
        <dbReference type="ARBA" id="ARBA00009320"/>
    </source>
</evidence>
<dbReference type="GO" id="GO:0009082">
    <property type="term" value="P:branched-chain amino acid biosynthetic process"/>
    <property type="evidence" value="ECO:0007669"/>
    <property type="project" value="UniProtKB-KW"/>
</dbReference>
<dbReference type="SUPFAM" id="SSF56752">
    <property type="entry name" value="D-aminoacid aminotransferase-like PLP-dependent enzymes"/>
    <property type="match status" value="1"/>
</dbReference>
<dbReference type="GO" id="GO:0004084">
    <property type="term" value="F:branched-chain-amino-acid transaminase activity"/>
    <property type="evidence" value="ECO:0007669"/>
    <property type="project" value="UniProtKB-EC"/>
</dbReference>
<dbReference type="NCBIfam" id="TIGR01123">
    <property type="entry name" value="ilvE_II"/>
    <property type="match status" value="1"/>
</dbReference>
<dbReference type="CDD" id="cd01557">
    <property type="entry name" value="BCAT_beta_family"/>
    <property type="match status" value="1"/>
</dbReference>